<keyword evidence="1" id="KW-0812">Transmembrane</keyword>
<evidence type="ECO:0000256" key="1">
    <source>
        <dbReference type="SAM" id="Phobius"/>
    </source>
</evidence>
<protein>
    <submittedName>
        <fullName evidence="2">Uncharacterized protein</fullName>
    </submittedName>
</protein>
<evidence type="ECO:0000313" key="2">
    <source>
        <dbReference type="EMBL" id="MCL9771143.1"/>
    </source>
</evidence>
<reference evidence="2 3" key="1">
    <citation type="submission" date="2022-05" db="EMBL/GenBank/DDBJ databases">
        <title>Flavobacterium sp., isolated from activated sludge.</title>
        <authorList>
            <person name="Ran Q."/>
        </authorList>
    </citation>
    <scope>NUCLEOTIDE SEQUENCE [LARGE SCALE GENOMIC DNA]</scope>
    <source>
        <strain evidence="2 3">HXWNR69</strain>
    </source>
</reference>
<dbReference type="Proteomes" id="UP001203342">
    <property type="component" value="Unassembled WGS sequence"/>
</dbReference>
<keyword evidence="1" id="KW-0472">Membrane</keyword>
<evidence type="ECO:0000313" key="3">
    <source>
        <dbReference type="Proteomes" id="UP001203342"/>
    </source>
</evidence>
<accession>A0ABT0TJJ4</accession>
<gene>
    <name evidence="2" type="ORF">NAT47_12040</name>
</gene>
<name>A0ABT0TJJ4_9FLAO</name>
<dbReference type="RefSeq" id="WP_250583107.1">
    <property type="nucleotide sequence ID" value="NZ_JAMLJN010000013.1"/>
</dbReference>
<feature type="transmembrane region" description="Helical" evidence="1">
    <location>
        <begin position="16"/>
        <end position="37"/>
    </location>
</feature>
<sequence>MKIVPKLLLQSNKRNFYKCIGITISFVITLILVAFFFCPSQHKSDDLGTFDNPEEAFIATQKALLMVSEQVNFGMESVVYLEEYEKTKKIIFK</sequence>
<proteinExistence type="predicted"/>
<comment type="caution">
    <text evidence="2">The sequence shown here is derived from an EMBL/GenBank/DDBJ whole genome shotgun (WGS) entry which is preliminary data.</text>
</comment>
<organism evidence="2 3">
    <name type="scientific">Flavobacterium fragile</name>
    <dbReference type="NCBI Taxonomy" id="2949085"/>
    <lineage>
        <taxon>Bacteria</taxon>
        <taxon>Pseudomonadati</taxon>
        <taxon>Bacteroidota</taxon>
        <taxon>Flavobacteriia</taxon>
        <taxon>Flavobacteriales</taxon>
        <taxon>Flavobacteriaceae</taxon>
        <taxon>Flavobacterium</taxon>
    </lineage>
</organism>
<keyword evidence="3" id="KW-1185">Reference proteome</keyword>
<dbReference type="EMBL" id="JAMLJN010000013">
    <property type="protein sequence ID" value="MCL9771143.1"/>
    <property type="molecule type" value="Genomic_DNA"/>
</dbReference>
<keyword evidence="1" id="KW-1133">Transmembrane helix</keyword>